<gene>
    <name evidence="3" type="ORF">HV823_14620</name>
</gene>
<proteinExistence type="inferred from homology"/>
<dbReference type="SUPFAM" id="SSF55895">
    <property type="entry name" value="Ribonuclease Rh-like"/>
    <property type="match status" value="1"/>
</dbReference>
<sequence length="263" mass="27526">MAIPGFAWLRTVVCGSWGRALFSFFFSLAIAVSGPALSAPLPAEVPDGADGSATRHVLALGWQPGYCLVRPKIAECEKAAGQGLAPRLGLHGLWQVKKSYCGIDAELKKRDRSRNWDDLPKLVLSDGTQARLAAAMPGVASGLDRHQWLMHGTCHAATAEDYFSRSLDMLDAVNRSAVGAFFTSRAGTAVTISEVGAAFDEAFGASAGERVRLRCRSVDGKEIVTGVTIGLAAAEGELSALVLKAAPTKQDCKAGLLAAAGGQ</sequence>
<dbReference type="EMBL" id="JABXYK010000008">
    <property type="protein sequence ID" value="NVP56487.1"/>
    <property type="molecule type" value="Genomic_DNA"/>
</dbReference>
<name>A0ABX2QFD4_9HYPH</name>
<dbReference type="RefSeq" id="WP_176950461.1">
    <property type="nucleotide sequence ID" value="NZ_JABXYK010000008.1"/>
</dbReference>
<dbReference type="InterPro" id="IPR001568">
    <property type="entry name" value="RNase_T2-like"/>
</dbReference>
<organism evidence="3 4">
    <name type="scientific">Mycoplana rhizolycopersici</name>
    <dbReference type="NCBI Taxonomy" id="2746702"/>
    <lineage>
        <taxon>Bacteria</taxon>
        <taxon>Pseudomonadati</taxon>
        <taxon>Pseudomonadota</taxon>
        <taxon>Alphaproteobacteria</taxon>
        <taxon>Hyphomicrobiales</taxon>
        <taxon>Rhizobiaceae</taxon>
        <taxon>Mycoplana</taxon>
    </lineage>
</organism>
<comment type="similarity">
    <text evidence="1 2">Belongs to the RNase T2 family.</text>
</comment>
<evidence type="ECO:0000313" key="3">
    <source>
        <dbReference type="EMBL" id="NVP56487.1"/>
    </source>
</evidence>
<evidence type="ECO:0000313" key="4">
    <source>
        <dbReference type="Proteomes" id="UP000659172"/>
    </source>
</evidence>
<dbReference type="Gene3D" id="3.90.730.10">
    <property type="entry name" value="Ribonuclease T2-like"/>
    <property type="match status" value="1"/>
</dbReference>
<dbReference type="PANTHER" id="PTHR11240">
    <property type="entry name" value="RIBONUCLEASE T2"/>
    <property type="match status" value="1"/>
</dbReference>
<dbReference type="Proteomes" id="UP000659172">
    <property type="component" value="Unassembled WGS sequence"/>
</dbReference>
<evidence type="ECO:0000256" key="1">
    <source>
        <dbReference type="ARBA" id="ARBA00007469"/>
    </source>
</evidence>
<reference evidence="3 4" key="1">
    <citation type="submission" date="2020-06" db="EMBL/GenBank/DDBJ databases">
        <title>Rhizobium sp.nov. isolated from the tomato plant.</title>
        <authorList>
            <person name="Thin K.K."/>
            <person name="Zhang X."/>
            <person name="He S."/>
        </authorList>
    </citation>
    <scope>NUCLEOTIDE SEQUENCE [LARGE SCALE GENOMIC DNA]</scope>
    <source>
        <strain evidence="3 4">DBTS2</strain>
    </source>
</reference>
<accession>A0ABX2QFD4</accession>
<evidence type="ECO:0000256" key="2">
    <source>
        <dbReference type="RuleBase" id="RU004328"/>
    </source>
</evidence>
<dbReference type="Pfam" id="PF00445">
    <property type="entry name" value="Ribonuclease_T2"/>
    <property type="match status" value="1"/>
</dbReference>
<dbReference type="InterPro" id="IPR036430">
    <property type="entry name" value="RNase_T2-like_sf"/>
</dbReference>
<keyword evidence="4" id="KW-1185">Reference proteome</keyword>
<dbReference type="PANTHER" id="PTHR11240:SF22">
    <property type="entry name" value="RIBONUCLEASE T2"/>
    <property type="match status" value="1"/>
</dbReference>
<comment type="caution">
    <text evidence="3">The sequence shown here is derived from an EMBL/GenBank/DDBJ whole genome shotgun (WGS) entry which is preliminary data.</text>
</comment>
<protein>
    <submittedName>
        <fullName evidence="3">Ribonuclease</fullName>
    </submittedName>
</protein>